<protein>
    <submittedName>
        <fullName evidence="2">C-type lectin domain-containing protein</fullName>
    </submittedName>
</protein>
<evidence type="ECO:0000313" key="1">
    <source>
        <dbReference type="Proteomes" id="UP000887577"/>
    </source>
</evidence>
<accession>A0A914XXD6</accession>
<dbReference type="WBParaSite" id="PSU_v2.g11626.t1">
    <property type="protein sequence ID" value="PSU_v2.g11626.t1"/>
    <property type="gene ID" value="PSU_v2.g11626"/>
</dbReference>
<reference evidence="2" key="1">
    <citation type="submission" date="2022-11" db="UniProtKB">
        <authorList>
            <consortium name="WormBaseParasite"/>
        </authorList>
    </citation>
    <scope>IDENTIFICATION</scope>
</reference>
<dbReference type="CDD" id="cd00037">
    <property type="entry name" value="CLECT"/>
    <property type="match status" value="1"/>
</dbReference>
<dbReference type="Gene3D" id="3.10.100.10">
    <property type="entry name" value="Mannose-Binding Protein A, subunit A"/>
    <property type="match status" value="1"/>
</dbReference>
<dbReference type="InterPro" id="IPR016187">
    <property type="entry name" value="CTDL_fold"/>
</dbReference>
<dbReference type="InterPro" id="IPR016186">
    <property type="entry name" value="C-type_lectin-like/link_sf"/>
</dbReference>
<organism evidence="1 2">
    <name type="scientific">Panagrolaimus superbus</name>
    <dbReference type="NCBI Taxonomy" id="310955"/>
    <lineage>
        <taxon>Eukaryota</taxon>
        <taxon>Metazoa</taxon>
        <taxon>Ecdysozoa</taxon>
        <taxon>Nematoda</taxon>
        <taxon>Chromadorea</taxon>
        <taxon>Rhabditida</taxon>
        <taxon>Tylenchina</taxon>
        <taxon>Panagrolaimomorpha</taxon>
        <taxon>Panagrolaimoidea</taxon>
        <taxon>Panagrolaimidae</taxon>
        <taxon>Panagrolaimus</taxon>
    </lineage>
</organism>
<dbReference type="SUPFAM" id="SSF56436">
    <property type="entry name" value="C-type lectin-like"/>
    <property type="match status" value="1"/>
</dbReference>
<dbReference type="AlphaFoldDB" id="A0A914XXD6"/>
<keyword evidence="1" id="KW-1185">Reference proteome</keyword>
<proteinExistence type="predicted"/>
<name>A0A914XXD6_9BILA</name>
<dbReference type="Proteomes" id="UP000887577">
    <property type="component" value="Unplaced"/>
</dbReference>
<sequence>MIPFICEVPRYPKAFCEPGWTLHMKSRSCLYLNNVTLNFPAAAMKCRELGSNVASINDETENELALNMIKKDTSMKQKIFLEKILMKLLYVFTF</sequence>
<evidence type="ECO:0000313" key="2">
    <source>
        <dbReference type="WBParaSite" id="PSU_v2.g11626.t1"/>
    </source>
</evidence>